<dbReference type="AlphaFoldDB" id="A0A8H3E1C8"/>
<accession>A0A8H3E1C8</accession>
<feature type="compositionally biased region" description="Gly residues" evidence="1">
    <location>
        <begin position="745"/>
        <end position="760"/>
    </location>
</feature>
<dbReference type="PRINTS" id="PR01217">
    <property type="entry name" value="PRICHEXTENSN"/>
</dbReference>
<feature type="region of interest" description="Disordered" evidence="1">
    <location>
        <begin position="517"/>
        <end position="774"/>
    </location>
</feature>
<feature type="compositionally biased region" description="Basic and acidic residues" evidence="1">
    <location>
        <begin position="192"/>
        <end position="205"/>
    </location>
</feature>
<feature type="compositionally biased region" description="Pro residues" evidence="1">
    <location>
        <begin position="388"/>
        <end position="410"/>
    </location>
</feature>
<feature type="compositionally biased region" description="Basic residues" evidence="1">
    <location>
        <begin position="130"/>
        <end position="144"/>
    </location>
</feature>
<feature type="compositionally biased region" description="Low complexity" evidence="1">
    <location>
        <begin position="521"/>
        <end position="548"/>
    </location>
</feature>
<evidence type="ECO:0000256" key="1">
    <source>
        <dbReference type="SAM" id="MobiDB-lite"/>
    </source>
</evidence>
<evidence type="ECO:0000313" key="3">
    <source>
        <dbReference type="Proteomes" id="UP000663827"/>
    </source>
</evidence>
<feature type="compositionally biased region" description="Low complexity" evidence="1">
    <location>
        <begin position="331"/>
        <end position="343"/>
    </location>
</feature>
<dbReference type="Proteomes" id="UP000663827">
    <property type="component" value="Unassembled WGS sequence"/>
</dbReference>
<name>A0A8H3E1C8_9AGAM</name>
<feature type="compositionally biased region" description="Basic residues" evidence="1">
    <location>
        <begin position="206"/>
        <end position="216"/>
    </location>
</feature>
<gene>
    <name evidence="2" type="ORF">RDB_LOCUS45161</name>
</gene>
<feature type="compositionally biased region" description="Polar residues" evidence="1">
    <location>
        <begin position="710"/>
        <end position="742"/>
    </location>
</feature>
<feature type="compositionally biased region" description="Polar residues" evidence="1">
    <location>
        <begin position="67"/>
        <end position="76"/>
    </location>
</feature>
<reference evidence="2" key="1">
    <citation type="submission" date="2021-01" db="EMBL/GenBank/DDBJ databases">
        <authorList>
            <person name="Kaushik A."/>
        </authorList>
    </citation>
    <scope>NUCLEOTIDE SEQUENCE</scope>
    <source>
        <strain evidence="2">AG5</strain>
    </source>
</reference>
<sequence length="774" mass="81459">MYLTPPRISGFNPIVNFYNIISVVDQSHSLRAITPPHKVTARKGHCIYPGLLVMLPQCLSRPMDGSNMPQSTTPDGHSQPYDPNVAHSTSGVPHQLSPDPDHSMDWQDASFMSNEADEVIPEDEDEAAYKRRKARERQRRKRQRDRAAGIGRNGQPTTPRRYPGTDVAQYDGTNPFADPPPDPAVLATMTPEEARKEKMRRAARERQRKHRAVVRARRAEDESAAEPQPSAGGSSSGGPGGNPPAVSEGTVNAPEPAAEPHIEQDVNPGEPHPASYEQPPAFYYPPPGMWPGPFPPGQFFHPHSHHPGTFVQNGQMVPPHMIPVLAPHQQPPQTMNPMQMQVSPAPPSPPPTGTPTPSPAPPAPEPEPTSAPAPQPSPAPPVTTVAPAPAPVPAPAPIPATAPTPAPAAPPAPIPAASSVGLQMSAIMSMAGPPITQPPPSHTPGQTFAMIISLALNSSPSQLLRAHMMHQLRLSIVDMTELEGVIARAFDAWDRERGESSNQLQQAMQIPGALGMFHHIPPMQSQPAPSPAAASPQTPTPQPQSQAQPPEPTMPQQSPSQARVHVPPPTPQSQPRPSRTTATTSTVRRSLGVGQPQPQQQPQPGGTLNVPRPIAGRSVSVSGPAGRGVGLGSVQAVVGPSASSEQNQRAVSQPQRHPQVPHSVSGIRSASSVTLPVAGQKRPAPGPPPSSQPGSQTRPMHSAPVPPGQSRPTTQPSPQIQTRPQPSQQHSRPGSQPQTPVLGSSSGGNGNKTGNGGGGPLNMPVLGHGSSARA</sequence>
<feature type="compositionally biased region" description="Pro residues" evidence="1">
    <location>
        <begin position="344"/>
        <end position="381"/>
    </location>
</feature>
<comment type="caution">
    <text evidence="2">The sequence shown here is derived from an EMBL/GenBank/DDBJ whole genome shotgun (WGS) entry which is preliminary data.</text>
</comment>
<feature type="compositionally biased region" description="Low complexity" evidence="1">
    <location>
        <begin position="575"/>
        <end position="606"/>
    </location>
</feature>
<feature type="region of interest" description="Disordered" evidence="1">
    <location>
        <begin position="326"/>
        <end position="410"/>
    </location>
</feature>
<feature type="region of interest" description="Disordered" evidence="1">
    <location>
        <begin position="63"/>
        <end position="280"/>
    </location>
</feature>
<organism evidence="2 3">
    <name type="scientific">Rhizoctonia solani</name>
    <dbReference type="NCBI Taxonomy" id="456999"/>
    <lineage>
        <taxon>Eukaryota</taxon>
        <taxon>Fungi</taxon>
        <taxon>Dikarya</taxon>
        <taxon>Basidiomycota</taxon>
        <taxon>Agaricomycotina</taxon>
        <taxon>Agaricomycetes</taxon>
        <taxon>Cantharellales</taxon>
        <taxon>Ceratobasidiaceae</taxon>
        <taxon>Rhizoctonia</taxon>
    </lineage>
</organism>
<protein>
    <submittedName>
        <fullName evidence="2">Uncharacterized protein</fullName>
    </submittedName>
</protein>
<feature type="compositionally biased region" description="Polar residues" evidence="1">
    <location>
        <begin position="641"/>
        <end position="656"/>
    </location>
</feature>
<feature type="compositionally biased region" description="Acidic residues" evidence="1">
    <location>
        <begin position="115"/>
        <end position="126"/>
    </location>
</feature>
<proteinExistence type="predicted"/>
<evidence type="ECO:0000313" key="2">
    <source>
        <dbReference type="EMBL" id="CAE7107028.1"/>
    </source>
</evidence>
<dbReference type="EMBL" id="CAJNJQ010000892">
    <property type="protein sequence ID" value="CAE7107028.1"/>
    <property type="molecule type" value="Genomic_DNA"/>
</dbReference>